<dbReference type="Proteomes" id="UP000736672">
    <property type="component" value="Unassembled WGS sequence"/>
</dbReference>
<dbReference type="OrthoDB" id="3789824at2759"/>
<dbReference type="EMBL" id="JAGTJS010000015">
    <property type="protein sequence ID" value="KAH7247927.1"/>
    <property type="molecule type" value="Genomic_DNA"/>
</dbReference>
<dbReference type="PANTHER" id="PTHR33112">
    <property type="entry name" value="DOMAIN PROTEIN, PUTATIVE-RELATED"/>
    <property type="match status" value="1"/>
</dbReference>
<sequence length="764" mass="87150">MSNSQNFLDGYWGRPEAPVTEKQGHRCDNCSTIQFSNFRARTFLDETFRPVTLVMGSFETVQKSAFAGCWTCRLVLCTLLNTLTTLRDEVWLYQIAKVGLRLNLDDDLTVHCWASDGSKVPLLGRDALLIPLRDSDNVRDENDERDYEWVELNIEPLKMRMLKPSDNNTYIPNPPIDEPDLVRSWLWTCSACHDTCPDTSIYSEDGPILPTRVLDLVHPDGPRVIDTNGKKGEYVTLSHCWGQSQHNYKLNKDNMASMMAHIDLEDLPKTFSQAALITKSMRIRYIWIDSMCIIQPTAGDTEDWTREGPRMADYYRNAAFTIAASVGTDSNFGCFFARPGSQLKARPWPLFKDPVQRKWDEFSVATGRNPEWLPVMQPSPSSWLWQVQNCPLNSRAWVLQERLMSKRILHCTMQGLMWECAELRASEQEPLGCQFDYRVRDEGLLQLHNALGQGASFVMDRYWRQVVERFSGLGITYNTDRLPALAGLAKAIQEETNDVYIAGHWKGTLLPSLLWFRLQTTTSDPVRLADAPSWAWSSTSSPIKFTCLDESDFPARAAESYNITAKLVHVSVQPKTSNPFAWVRCSSLRLRGRLMKYSPETCPTLQSASKSAEECWHGYRPIQSAVQQRVITIPSMDENWDPVPDDAAEQMANMVADDNLLQSNMKEEVARAMESRSTDEIRQGEERDQDTLVCIFDIPDEDKHEELYLFEILREVGEHKRLEISEGLALVASDGDAYKRVGFFTLKTKSSLFSELEEMEVELA</sequence>
<dbReference type="PANTHER" id="PTHR33112:SF16">
    <property type="entry name" value="HETEROKARYON INCOMPATIBILITY DOMAIN-CONTAINING PROTEIN"/>
    <property type="match status" value="1"/>
</dbReference>
<reference evidence="2" key="1">
    <citation type="journal article" date="2021" name="Nat. Commun.">
        <title>Genetic determinants of endophytism in the Arabidopsis root mycobiome.</title>
        <authorList>
            <person name="Mesny F."/>
            <person name="Miyauchi S."/>
            <person name="Thiergart T."/>
            <person name="Pickel B."/>
            <person name="Atanasova L."/>
            <person name="Karlsson M."/>
            <person name="Huettel B."/>
            <person name="Barry K.W."/>
            <person name="Haridas S."/>
            <person name="Chen C."/>
            <person name="Bauer D."/>
            <person name="Andreopoulos W."/>
            <person name="Pangilinan J."/>
            <person name="LaButti K."/>
            <person name="Riley R."/>
            <person name="Lipzen A."/>
            <person name="Clum A."/>
            <person name="Drula E."/>
            <person name="Henrissat B."/>
            <person name="Kohler A."/>
            <person name="Grigoriev I.V."/>
            <person name="Martin F.M."/>
            <person name="Hacquard S."/>
        </authorList>
    </citation>
    <scope>NUCLEOTIDE SEQUENCE</scope>
    <source>
        <strain evidence="2">FSSC 5 MPI-SDFR-AT-0091</strain>
    </source>
</reference>
<proteinExistence type="predicted"/>
<feature type="domain" description="Heterokaryon incompatibility" evidence="1">
    <location>
        <begin position="234"/>
        <end position="401"/>
    </location>
</feature>
<protein>
    <submittedName>
        <fullName evidence="2">Heterokaryon incompatibility protein-domain-containing protein</fullName>
    </submittedName>
</protein>
<keyword evidence="3" id="KW-1185">Reference proteome</keyword>
<dbReference type="InterPro" id="IPR010730">
    <property type="entry name" value="HET"/>
</dbReference>
<accession>A0A9P9H123</accession>
<dbReference type="Pfam" id="PF06985">
    <property type="entry name" value="HET"/>
    <property type="match status" value="1"/>
</dbReference>
<evidence type="ECO:0000259" key="1">
    <source>
        <dbReference type="Pfam" id="PF06985"/>
    </source>
</evidence>
<comment type="caution">
    <text evidence="2">The sequence shown here is derived from an EMBL/GenBank/DDBJ whole genome shotgun (WGS) entry which is preliminary data.</text>
</comment>
<evidence type="ECO:0000313" key="3">
    <source>
        <dbReference type="Proteomes" id="UP000736672"/>
    </source>
</evidence>
<organism evidence="2 3">
    <name type="scientific">Fusarium solani</name>
    <name type="common">Filamentous fungus</name>
    <dbReference type="NCBI Taxonomy" id="169388"/>
    <lineage>
        <taxon>Eukaryota</taxon>
        <taxon>Fungi</taxon>
        <taxon>Dikarya</taxon>
        <taxon>Ascomycota</taxon>
        <taxon>Pezizomycotina</taxon>
        <taxon>Sordariomycetes</taxon>
        <taxon>Hypocreomycetidae</taxon>
        <taxon>Hypocreales</taxon>
        <taxon>Nectriaceae</taxon>
        <taxon>Fusarium</taxon>
        <taxon>Fusarium solani species complex</taxon>
    </lineage>
</organism>
<gene>
    <name evidence="2" type="ORF">B0J15DRAFT_596773</name>
</gene>
<dbReference type="AlphaFoldDB" id="A0A9P9H123"/>
<evidence type="ECO:0000313" key="2">
    <source>
        <dbReference type="EMBL" id="KAH7247927.1"/>
    </source>
</evidence>
<name>A0A9P9H123_FUSSL</name>